<evidence type="ECO:0000256" key="2">
    <source>
        <dbReference type="ARBA" id="ARBA00022559"/>
    </source>
</evidence>
<dbReference type="InterPro" id="IPR000028">
    <property type="entry name" value="Chloroperoxidase"/>
</dbReference>
<keyword evidence="2" id="KW-0575">Peroxidase</keyword>
<feature type="domain" description="Heme haloperoxidase family profile" evidence="8">
    <location>
        <begin position="8"/>
        <end position="255"/>
    </location>
</feature>
<evidence type="ECO:0000256" key="5">
    <source>
        <dbReference type="ARBA" id="ARBA00023002"/>
    </source>
</evidence>
<evidence type="ECO:0000256" key="7">
    <source>
        <dbReference type="ARBA" id="ARBA00025795"/>
    </source>
</evidence>
<dbReference type="Proteomes" id="UP001310890">
    <property type="component" value="Unassembled WGS sequence"/>
</dbReference>
<dbReference type="PANTHER" id="PTHR33577:SF18">
    <property type="entry name" value="HEME HALOPEROXIDASE FAMILY PROFILE DOMAIN-CONTAINING PROTEIN"/>
    <property type="match status" value="1"/>
</dbReference>
<name>A0AAN7TCZ7_9PEZI</name>
<dbReference type="EMBL" id="JAVRRL010000050">
    <property type="protein sequence ID" value="KAK5110342.1"/>
    <property type="molecule type" value="Genomic_DNA"/>
</dbReference>
<dbReference type="InterPro" id="IPR036851">
    <property type="entry name" value="Chloroperoxidase-like_sf"/>
</dbReference>
<evidence type="ECO:0000313" key="9">
    <source>
        <dbReference type="EMBL" id="KAK5110342.1"/>
    </source>
</evidence>
<keyword evidence="6" id="KW-0408">Iron</keyword>
<accession>A0AAN7TCZ7</accession>
<protein>
    <recommendedName>
        <fullName evidence="8">Heme haloperoxidase family profile domain-containing protein</fullName>
    </recommendedName>
</protein>
<evidence type="ECO:0000259" key="8">
    <source>
        <dbReference type="PROSITE" id="PS51405"/>
    </source>
</evidence>
<comment type="caution">
    <text evidence="9">The sequence shown here is derived from an EMBL/GenBank/DDBJ whole genome shotgun (WGS) entry which is preliminary data.</text>
</comment>
<dbReference type="GO" id="GO:0046872">
    <property type="term" value="F:metal ion binding"/>
    <property type="evidence" value="ECO:0007669"/>
    <property type="project" value="UniProtKB-KW"/>
</dbReference>
<reference evidence="9" key="1">
    <citation type="submission" date="2023-08" db="EMBL/GenBank/DDBJ databases">
        <title>Black Yeasts Isolated from many extreme environments.</title>
        <authorList>
            <person name="Coleine C."/>
            <person name="Stajich J.E."/>
            <person name="Selbmann L."/>
        </authorList>
    </citation>
    <scope>NUCLEOTIDE SEQUENCE</scope>
    <source>
        <strain evidence="9">CCFEE 5401</strain>
    </source>
</reference>
<evidence type="ECO:0000256" key="6">
    <source>
        <dbReference type="ARBA" id="ARBA00023004"/>
    </source>
</evidence>
<keyword evidence="5" id="KW-0560">Oxidoreductase</keyword>
<organism evidence="9 10">
    <name type="scientific">Meristemomyces frigidus</name>
    <dbReference type="NCBI Taxonomy" id="1508187"/>
    <lineage>
        <taxon>Eukaryota</taxon>
        <taxon>Fungi</taxon>
        <taxon>Dikarya</taxon>
        <taxon>Ascomycota</taxon>
        <taxon>Pezizomycotina</taxon>
        <taxon>Dothideomycetes</taxon>
        <taxon>Dothideomycetidae</taxon>
        <taxon>Mycosphaerellales</taxon>
        <taxon>Teratosphaeriaceae</taxon>
        <taxon>Meristemomyces</taxon>
    </lineage>
</organism>
<comment type="cofactor">
    <cofactor evidence="1">
        <name>heme b</name>
        <dbReference type="ChEBI" id="CHEBI:60344"/>
    </cofactor>
</comment>
<dbReference type="SUPFAM" id="SSF47571">
    <property type="entry name" value="Cloroperoxidase"/>
    <property type="match status" value="1"/>
</dbReference>
<proteinExistence type="inferred from homology"/>
<gene>
    <name evidence="9" type="ORF">LTR62_006050</name>
</gene>
<evidence type="ECO:0000256" key="4">
    <source>
        <dbReference type="ARBA" id="ARBA00022723"/>
    </source>
</evidence>
<dbReference type="GO" id="GO:0004601">
    <property type="term" value="F:peroxidase activity"/>
    <property type="evidence" value="ECO:0007669"/>
    <property type="project" value="UniProtKB-KW"/>
</dbReference>
<dbReference type="Gene3D" id="1.10.489.10">
    <property type="entry name" value="Chloroperoxidase-like"/>
    <property type="match status" value="1"/>
</dbReference>
<dbReference type="AlphaFoldDB" id="A0AAN7TCZ7"/>
<dbReference type="PROSITE" id="PS51405">
    <property type="entry name" value="HEME_HALOPEROXIDASE"/>
    <property type="match status" value="1"/>
</dbReference>
<keyword evidence="3" id="KW-0349">Heme</keyword>
<evidence type="ECO:0000256" key="3">
    <source>
        <dbReference type="ARBA" id="ARBA00022617"/>
    </source>
</evidence>
<keyword evidence="4" id="KW-0479">Metal-binding</keyword>
<dbReference type="PANTHER" id="PTHR33577">
    <property type="entry name" value="STERIGMATOCYSTIN BIOSYNTHESIS PEROXIDASE STCC-RELATED"/>
    <property type="match status" value="1"/>
</dbReference>
<evidence type="ECO:0000256" key="1">
    <source>
        <dbReference type="ARBA" id="ARBA00001970"/>
    </source>
</evidence>
<sequence length="269" mass="30041">MSTATPPRIGLFVPPPPNASRSPCPVLNALSNHGYLERSGRKIYMHDLNAALNKVGMTTLLGSVFAVPTYFDYQDPSKAYLKKPVSLLARIWGLIKNPYTFFDYFGCWKRGQVVKGRRFINLVDLASHGAIEHDISLSRRDIAQPAGNNDAQQDLIDQLLDCSTDGGQSLSVDDLGRFIKARIHQQLKDNPELTYGPGEHQVNCGQVALMMHCFGDGKTIPVSYVRALFEDERLPEREGWSRRTWWPMGLIEFFGAVQTLKTAVGVQFG</sequence>
<dbReference type="Pfam" id="PF01328">
    <property type="entry name" value="Peroxidase_2"/>
    <property type="match status" value="1"/>
</dbReference>
<comment type="similarity">
    <text evidence="7">Belongs to the chloroperoxidase family.</text>
</comment>
<evidence type="ECO:0000313" key="10">
    <source>
        <dbReference type="Proteomes" id="UP001310890"/>
    </source>
</evidence>